<name>A0A2K3N0T2_TRIPR</name>
<reference evidence="1 2" key="1">
    <citation type="journal article" date="2014" name="Am. J. Bot.">
        <title>Genome assembly and annotation for red clover (Trifolium pratense; Fabaceae).</title>
        <authorList>
            <person name="Istvanek J."/>
            <person name="Jaros M."/>
            <person name="Krenek A."/>
            <person name="Repkova J."/>
        </authorList>
    </citation>
    <scope>NUCLEOTIDE SEQUENCE [LARGE SCALE GENOMIC DNA]</scope>
    <source>
        <strain evidence="2">cv. Tatra</strain>
        <tissue evidence="1">Young leaves</tissue>
    </source>
</reference>
<protein>
    <submittedName>
        <fullName evidence="1">Uncharacterized protein</fullName>
    </submittedName>
</protein>
<reference evidence="1 2" key="2">
    <citation type="journal article" date="2017" name="Front. Plant Sci.">
        <title>Gene Classification and Mining of Molecular Markers Useful in Red Clover (Trifolium pratense) Breeding.</title>
        <authorList>
            <person name="Istvanek J."/>
            <person name="Dluhosova J."/>
            <person name="Dluhos P."/>
            <person name="Patkova L."/>
            <person name="Nedelnik J."/>
            <person name="Repkova J."/>
        </authorList>
    </citation>
    <scope>NUCLEOTIDE SEQUENCE [LARGE SCALE GENOMIC DNA]</scope>
    <source>
        <strain evidence="2">cv. Tatra</strain>
        <tissue evidence="1">Young leaves</tissue>
    </source>
</reference>
<accession>A0A2K3N0T2</accession>
<dbReference type="Proteomes" id="UP000236291">
    <property type="component" value="Unassembled WGS sequence"/>
</dbReference>
<evidence type="ECO:0000313" key="1">
    <source>
        <dbReference type="EMBL" id="PNX96661.1"/>
    </source>
</evidence>
<gene>
    <name evidence="1" type="ORF">L195_g019873</name>
</gene>
<organism evidence="1 2">
    <name type="scientific">Trifolium pratense</name>
    <name type="common">Red clover</name>
    <dbReference type="NCBI Taxonomy" id="57577"/>
    <lineage>
        <taxon>Eukaryota</taxon>
        <taxon>Viridiplantae</taxon>
        <taxon>Streptophyta</taxon>
        <taxon>Embryophyta</taxon>
        <taxon>Tracheophyta</taxon>
        <taxon>Spermatophyta</taxon>
        <taxon>Magnoliopsida</taxon>
        <taxon>eudicotyledons</taxon>
        <taxon>Gunneridae</taxon>
        <taxon>Pentapetalae</taxon>
        <taxon>rosids</taxon>
        <taxon>fabids</taxon>
        <taxon>Fabales</taxon>
        <taxon>Fabaceae</taxon>
        <taxon>Papilionoideae</taxon>
        <taxon>50 kb inversion clade</taxon>
        <taxon>NPAAA clade</taxon>
        <taxon>Hologalegina</taxon>
        <taxon>IRL clade</taxon>
        <taxon>Trifolieae</taxon>
        <taxon>Trifolium</taxon>
    </lineage>
</organism>
<sequence length="147" mass="16584">MDPAFAIELKMECGYWMALREQIIFTYFLIVFVKISFTHVNREANSIADAPAKEDGFMDLYWVPVSGVFSAVLKLGIRIVNHICLCWPDGAYNIACCASVCMPCAVVSSTRDKVLPLCLLLSVPKCDCITWKMQSELVYYYTGFIIV</sequence>
<dbReference type="AlphaFoldDB" id="A0A2K3N0T2"/>
<proteinExistence type="predicted"/>
<comment type="caution">
    <text evidence="1">The sequence shown here is derived from an EMBL/GenBank/DDBJ whole genome shotgun (WGS) entry which is preliminary data.</text>
</comment>
<dbReference type="EMBL" id="ASHM01014731">
    <property type="protein sequence ID" value="PNX96661.1"/>
    <property type="molecule type" value="Genomic_DNA"/>
</dbReference>
<evidence type="ECO:0000313" key="2">
    <source>
        <dbReference type="Proteomes" id="UP000236291"/>
    </source>
</evidence>